<name>A0A098RZM1_9BACT</name>
<dbReference type="EMBL" id="JPOS01000097">
    <property type="protein sequence ID" value="KGE85023.1"/>
    <property type="molecule type" value="Genomic_DNA"/>
</dbReference>
<feature type="transmembrane region" description="Helical" evidence="1">
    <location>
        <begin position="6"/>
        <end position="35"/>
    </location>
</feature>
<evidence type="ECO:0000313" key="2">
    <source>
        <dbReference type="EMBL" id="KGE85023.1"/>
    </source>
</evidence>
<protein>
    <submittedName>
        <fullName evidence="2">Uncharacterized protein</fullName>
    </submittedName>
</protein>
<keyword evidence="1" id="KW-0812">Transmembrane</keyword>
<dbReference type="Proteomes" id="UP000029736">
    <property type="component" value="Unassembled WGS sequence"/>
</dbReference>
<dbReference type="RefSeq" id="WP_052516499.1">
    <property type="nucleotide sequence ID" value="NZ_JBKAGJ010000032.1"/>
</dbReference>
<evidence type="ECO:0000256" key="1">
    <source>
        <dbReference type="SAM" id="Phobius"/>
    </source>
</evidence>
<keyword evidence="1" id="KW-1133">Transmembrane helix</keyword>
<dbReference type="AlphaFoldDB" id="A0A098RZM1"/>
<keyword evidence="3" id="KW-1185">Reference proteome</keyword>
<reference evidence="2 3" key="1">
    <citation type="journal article" date="2014" name="Int. J. Syst. Evol. Microbiol.">
        <title>Phaeodactylibacter xiamenensis gen. nov., sp. nov., a member of the family Saprospiraceae isolated from the marine alga Phaeodactylum tricornutum.</title>
        <authorList>
            <person name="Chen Z.Jr."/>
            <person name="Lei X."/>
            <person name="Lai Q."/>
            <person name="Li Y."/>
            <person name="Zhang B."/>
            <person name="Zhang J."/>
            <person name="Zhang H."/>
            <person name="Yang L."/>
            <person name="Zheng W."/>
            <person name="Tian Y."/>
            <person name="Yu Z."/>
            <person name="Xu H.Jr."/>
            <person name="Zheng T."/>
        </authorList>
    </citation>
    <scope>NUCLEOTIDE SEQUENCE [LARGE SCALE GENOMIC DNA]</scope>
    <source>
        <strain evidence="2 3">KD52</strain>
    </source>
</reference>
<sequence length="298" mass="33913">MIGMLQVVIGLIFVLLLLSLLATTMMELVASAFSLRGRNLEKALRNMLASTEVDDQLVAAFKENSLYKQLSYKYGKKRYSPSYLSDRSFQSILMETILNGEGFDRIEERLDTLPDADLKNVLKQFLRESEHDVEAFKGKVCTWYNDVMDRASGWYKRYTQKILVGMGFFIAVVFNADTLAIYERLESDPETLQQVLTLAEDYVNGKDGLEIAPPQMSPEFDASLRKLEFMINDQIESVKSPLGLGWKNVDWSEVTWYDVVLKLLGWTVTALAVSLGAPFWFDLLRKLANIRSSGNKPE</sequence>
<gene>
    <name evidence="2" type="ORF">IX84_30325</name>
</gene>
<proteinExistence type="predicted"/>
<evidence type="ECO:0000313" key="3">
    <source>
        <dbReference type="Proteomes" id="UP000029736"/>
    </source>
</evidence>
<comment type="caution">
    <text evidence="2">The sequence shown here is derived from an EMBL/GenBank/DDBJ whole genome shotgun (WGS) entry which is preliminary data.</text>
</comment>
<dbReference type="STRING" id="1524460.IX84_30325"/>
<keyword evidence="1" id="KW-0472">Membrane</keyword>
<accession>A0A098RZM1</accession>
<organism evidence="2 3">
    <name type="scientific">Phaeodactylibacter xiamenensis</name>
    <dbReference type="NCBI Taxonomy" id="1524460"/>
    <lineage>
        <taxon>Bacteria</taxon>
        <taxon>Pseudomonadati</taxon>
        <taxon>Bacteroidota</taxon>
        <taxon>Saprospiria</taxon>
        <taxon>Saprospirales</taxon>
        <taxon>Haliscomenobacteraceae</taxon>
        <taxon>Phaeodactylibacter</taxon>
    </lineage>
</organism>